<dbReference type="RefSeq" id="WP_090632183.1">
    <property type="nucleotide sequence ID" value="NZ_FOQO01000015.1"/>
</dbReference>
<protein>
    <submittedName>
        <fullName evidence="1">Uncharacterized protein</fullName>
    </submittedName>
</protein>
<accession>A0A1I3V3M8</accession>
<proteinExistence type="predicted"/>
<keyword evidence="2" id="KW-1185">Reference proteome</keyword>
<dbReference type="OrthoDB" id="5149874at2"/>
<dbReference type="AlphaFoldDB" id="A0A1I3V3M8"/>
<dbReference type="Proteomes" id="UP000198670">
    <property type="component" value="Unassembled WGS sequence"/>
</dbReference>
<sequence length="133" mass="14887">MNISLNIFDRFIAAITKKSNTKSAPQMKVVSVGNPHKLGDIFVESWGYEQTNVDAYQVVKVNKASVILREICLETVESTGWASDNVKPVKDSFVSDETYIKIVSQKNGDYLKGIKHGCLIKYKGGSLHRSWYA</sequence>
<dbReference type="EMBL" id="FOQO01000015">
    <property type="protein sequence ID" value="SFJ89589.1"/>
    <property type="molecule type" value="Genomic_DNA"/>
</dbReference>
<dbReference type="STRING" id="1477437.SAMN05444682_115165"/>
<evidence type="ECO:0000313" key="2">
    <source>
        <dbReference type="Proteomes" id="UP000198670"/>
    </source>
</evidence>
<gene>
    <name evidence="1" type="ORF">SAMN05444682_115165</name>
</gene>
<reference evidence="1 2" key="1">
    <citation type="submission" date="2016-10" db="EMBL/GenBank/DDBJ databases">
        <authorList>
            <person name="de Groot N.N."/>
        </authorList>
    </citation>
    <scope>NUCLEOTIDE SEQUENCE [LARGE SCALE GENOMIC DNA]</scope>
    <source>
        <strain evidence="1 2">RK1</strain>
    </source>
</reference>
<name>A0A1I3V3M8_9SPHI</name>
<organism evidence="1 2">
    <name type="scientific">Parapedobacter indicus</name>
    <dbReference type="NCBI Taxonomy" id="1477437"/>
    <lineage>
        <taxon>Bacteria</taxon>
        <taxon>Pseudomonadati</taxon>
        <taxon>Bacteroidota</taxon>
        <taxon>Sphingobacteriia</taxon>
        <taxon>Sphingobacteriales</taxon>
        <taxon>Sphingobacteriaceae</taxon>
        <taxon>Parapedobacter</taxon>
    </lineage>
</organism>
<evidence type="ECO:0000313" key="1">
    <source>
        <dbReference type="EMBL" id="SFJ89589.1"/>
    </source>
</evidence>